<dbReference type="WBParaSite" id="OFLC_0001032001-mRNA-1">
    <property type="protein sequence ID" value="OFLC_0001032001-mRNA-1"/>
    <property type="gene ID" value="OFLC_0001032001"/>
</dbReference>
<feature type="domain" description="SNF2 N-terminal" evidence="6">
    <location>
        <begin position="2"/>
        <end position="77"/>
    </location>
</feature>
<dbReference type="PANTHER" id="PTHR45685">
    <property type="entry name" value="HELICASE SRCAP-RELATED"/>
    <property type="match status" value="1"/>
</dbReference>
<comment type="subcellular location">
    <subcellularLocation>
        <location evidence="1">Nucleus</location>
    </subcellularLocation>
</comment>
<dbReference type="GO" id="GO:0005524">
    <property type="term" value="F:ATP binding"/>
    <property type="evidence" value="ECO:0007669"/>
    <property type="project" value="UniProtKB-KW"/>
</dbReference>
<reference evidence="7" key="1">
    <citation type="submission" date="2016-06" db="UniProtKB">
        <authorList>
            <consortium name="WormBaseParasite"/>
        </authorList>
    </citation>
    <scope>IDENTIFICATION</scope>
</reference>
<keyword evidence="4" id="KW-0067">ATP-binding</keyword>
<dbReference type="SUPFAM" id="SSF52540">
    <property type="entry name" value="P-loop containing nucleoside triphosphate hydrolases"/>
    <property type="match status" value="1"/>
</dbReference>
<organism evidence="7">
    <name type="scientific">Onchocerca flexuosa</name>
    <dbReference type="NCBI Taxonomy" id="387005"/>
    <lineage>
        <taxon>Eukaryota</taxon>
        <taxon>Metazoa</taxon>
        <taxon>Ecdysozoa</taxon>
        <taxon>Nematoda</taxon>
        <taxon>Chromadorea</taxon>
        <taxon>Rhabditida</taxon>
        <taxon>Spirurina</taxon>
        <taxon>Spiruromorpha</taxon>
        <taxon>Filarioidea</taxon>
        <taxon>Onchocercidae</taxon>
        <taxon>Onchocerca</taxon>
    </lineage>
</organism>
<dbReference type="Gene3D" id="3.40.50.300">
    <property type="entry name" value="P-loop containing nucleotide triphosphate hydrolases"/>
    <property type="match status" value="1"/>
</dbReference>
<evidence type="ECO:0000259" key="6">
    <source>
        <dbReference type="Pfam" id="PF00176"/>
    </source>
</evidence>
<keyword evidence="5" id="KW-0238">DNA-binding</keyword>
<evidence type="ECO:0000256" key="5">
    <source>
        <dbReference type="ARBA" id="ARBA00023125"/>
    </source>
</evidence>
<dbReference type="Pfam" id="PF00176">
    <property type="entry name" value="SNF2-rel_dom"/>
    <property type="match status" value="1"/>
</dbReference>
<evidence type="ECO:0000256" key="1">
    <source>
        <dbReference type="ARBA" id="ARBA00004123"/>
    </source>
</evidence>
<dbReference type="InterPro" id="IPR038718">
    <property type="entry name" value="SNF2-like_sf"/>
</dbReference>
<keyword evidence="3" id="KW-0347">Helicase</keyword>
<name>A0A183HS59_9BILA</name>
<dbReference type="GO" id="GO:0000812">
    <property type="term" value="C:Swr1 complex"/>
    <property type="evidence" value="ECO:0007669"/>
    <property type="project" value="TreeGrafter"/>
</dbReference>
<dbReference type="GO" id="GO:0016887">
    <property type="term" value="F:ATP hydrolysis activity"/>
    <property type="evidence" value="ECO:0007669"/>
    <property type="project" value="TreeGrafter"/>
</dbReference>
<evidence type="ECO:0000256" key="3">
    <source>
        <dbReference type="ARBA" id="ARBA00022806"/>
    </source>
</evidence>
<dbReference type="AlphaFoldDB" id="A0A183HS59"/>
<dbReference type="GO" id="GO:0006338">
    <property type="term" value="P:chromatin remodeling"/>
    <property type="evidence" value="ECO:0007669"/>
    <property type="project" value="TreeGrafter"/>
</dbReference>
<keyword evidence="3" id="KW-0378">Hydrolase</keyword>
<proteinExistence type="predicted"/>
<dbReference type="InterPro" id="IPR050520">
    <property type="entry name" value="INO80/SWR1_helicase"/>
</dbReference>
<accession>A0A183HS59</accession>
<evidence type="ECO:0000256" key="4">
    <source>
        <dbReference type="ARBA" id="ARBA00022840"/>
    </source>
</evidence>
<dbReference type="InterPro" id="IPR027417">
    <property type="entry name" value="P-loop_NTPase"/>
</dbReference>
<dbReference type="InterPro" id="IPR000330">
    <property type="entry name" value="SNF2_N"/>
</dbReference>
<dbReference type="GO" id="GO:0004386">
    <property type="term" value="F:helicase activity"/>
    <property type="evidence" value="ECO:0007669"/>
    <property type="project" value="UniProtKB-KW"/>
</dbReference>
<evidence type="ECO:0000256" key="2">
    <source>
        <dbReference type="ARBA" id="ARBA00022741"/>
    </source>
</evidence>
<protein>
    <submittedName>
        <fullName evidence="7">SNF2_N domain-containing protein</fullName>
    </submittedName>
</protein>
<dbReference type="STRING" id="387005.A0A183HS59"/>
<dbReference type="Gene3D" id="3.40.50.10810">
    <property type="entry name" value="Tandem AAA-ATPase domain"/>
    <property type="match status" value="1"/>
</dbReference>
<dbReference type="GO" id="GO:0003677">
    <property type="term" value="F:DNA binding"/>
    <property type="evidence" value="ECO:0007669"/>
    <property type="project" value="UniProtKB-KW"/>
</dbReference>
<evidence type="ECO:0000313" key="7">
    <source>
        <dbReference type="WBParaSite" id="OFLC_0001032001-mRNA-1"/>
    </source>
</evidence>
<dbReference type="GO" id="GO:0042393">
    <property type="term" value="F:histone binding"/>
    <property type="evidence" value="ECO:0007669"/>
    <property type="project" value="TreeGrafter"/>
</dbReference>
<sequence length="168" mass="19461">LQVLRPFILRRLKSDVEKQLPEKTEYIIKCPLSKRQRCLYDDFMSRRSTRENLRSGSVMSVLNIVMQLRKCCNHPNLFEPRPILSPFVMQPLTIILPGMLLNICQGKDLEETNVLDLFKISPSCDSLFAYSEGHRLAMNEQMLKDYLSTPVDVPIPKLKGFHFSRPPP</sequence>
<keyword evidence="2" id="KW-0547">Nucleotide-binding</keyword>
<dbReference type="PANTHER" id="PTHR45685:SF1">
    <property type="entry name" value="HELICASE SRCAP"/>
    <property type="match status" value="1"/>
</dbReference>